<accession>A0A7Y9TS13</accession>
<sequence>MTVFWGRVKLKTSNGKGNRRSFGFAQDDSFFGVGWVRGFEDG</sequence>
<name>A0A7Y9TS13_9BACT</name>
<evidence type="ECO:0000313" key="2">
    <source>
        <dbReference type="Proteomes" id="UP000589520"/>
    </source>
</evidence>
<dbReference type="AlphaFoldDB" id="A0A7Y9TS13"/>
<evidence type="ECO:0000313" key="1">
    <source>
        <dbReference type="EMBL" id="NYF78658.1"/>
    </source>
</evidence>
<reference evidence="1 2" key="1">
    <citation type="submission" date="2020-07" db="EMBL/GenBank/DDBJ databases">
        <title>Genomic Encyclopedia of Type Strains, Phase IV (KMG-V): Genome sequencing to study the core and pangenomes of soil and plant-associated prokaryotes.</title>
        <authorList>
            <person name="Whitman W."/>
        </authorList>
    </citation>
    <scope>NUCLEOTIDE SEQUENCE [LARGE SCALE GENOMIC DNA]</scope>
    <source>
        <strain evidence="1 2">X4EP2</strain>
    </source>
</reference>
<proteinExistence type="predicted"/>
<dbReference type="Proteomes" id="UP000589520">
    <property type="component" value="Unassembled WGS sequence"/>
</dbReference>
<gene>
    <name evidence="1" type="ORF">HDF17_000945</name>
</gene>
<comment type="caution">
    <text evidence="1">The sequence shown here is derived from an EMBL/GenBank/DDBJ whole genome shotgun (WGS) entry which is preliminary data.</text>
</comment>
<dbReference type="EMBL" id="JACCCW010000001">
    <property type="protein sequence ID" value="NYF78658.1"/>
    <property type="molecule type" value="Genomic_DNA"/>
</dbReference>
<keyword evidence="2" id="KW-1185">Reference proteome</keyword>
<organism evidence="1 2">
    <name type="scientific">Granulicella arctica</name>
    <dbReference type="NCBI Taxonomy" id="940613"/>
    <lineage>
        <taxon>Bacteria</taxon>
        <taxon>Pseudomonadati</taxon>
        <taxon>Acidobacteriota</taxon>
        <taxon>Terriglobia</taxon>
        <taxon>Terriglobales</taxon>
        <taxon>Acidobacteriaceae</taxon>
        <taxon>Granulicella</taxon>
    </lineage>
</organism>
<protein>
    <submittedName>
        <fullName evidence="1">Uncharacterized protein</fullName>
    </submittedName>
</protein>